<dbReference type="GO" id="GO:0008233">
    <property type="term" value="F:peptidase activity"/>
    <property type="evidence" value="ECO:0007669"/>
    <property type="project" value="UniProtKB-KW"/>
</dbReference>
<evidence type="ECO:0000256" key="3">
    <source>
        <dbReference type="ARBA" id="ARBA00022723"/>
    </source>
</evidence>
<evidence type="ECO:0000256" key="2">
    <source>
        <dbReference type="ARBA" id="ARBA00022670"/>
    </source>
</evidence>
<dbReference type="PANTHER" id="PTHR45962">
    <property type="entry name" value="N-FATTY-ACYL-AMINO ACID SYNTHASE/HYDROLASE PM20D1"/>
    <property type="match status" value="1"/>
</dbReference>
<comment type="similarity">
    <text evidence="1">Belongs to the peptidase M20A family.</text>
</comment>
<keyword evidence="4" id="KW-0378">Hydrolase</keyword>
<keyword evidence="8" id="KW-1185">Reference proteome</keyword>
<evidence type="ECO:0000313" key="8">
    <source>
        <dbReference type="Proteomes" id="UP000292120"/>
    </source>
</evidence>
<dbReference type="RefSeq" id="WP_130967530.1">
    <property type="nucleotide sequence ID" value="NZ_SIXI01000003.1"/>
</dbReference>
<evidence type="ECO:0000259" key="6">
    <source>
        <dbReference type="Pfam" id="PF07687"/>
    </source>
</evidence>
<protein>
    <submittedName>
        <fullName evidence="7">M20 family peptidase</fullName>
    </submittedName>
</protein>
<dbReference type="Proteomes" id="UP000292120">
    <property type="component" value="Unassembled WGS sequence"/>
</dbReference>
<dbReference type="InterPro" id="IPR036264">
    <property type="entry name" value="Bact_exopeptidase_dim_dom"/>
</dbReference>
<keyword evidence="5" id="KW-0862">Zinc</keyword>
<reference evidence="7 8" key="1">
    <citation type="submission" date="2019-02" db="EMBL/GenBank/DDBJ databases">
        <title>Aquabacterium sp. strain KMB7.</title>
        <authorList>
            <person name="Chen W.-M."/>
        </authorList>
    </citation>
    <scope>NUCLEOTIDE SEQUENCE [LARGE SCALE GENOMIC DNA]</scope>
    <source>
        <strain evidence="7 8">KMB7</strain>
    </source>
</reference>
<accession>A0A4Q9H254</accession>
<dbReference type="InterPro" id="IPR047177">
    <property type="entry name" value="Pept_M20A"/>
</dbReference>
<dbReference type="PANTHER" id="PTHR45962:SF1">
    <property type="entry name" value="N-FATTY-ACYL-AMINO ACID SYNTHASE_HYDROLASE PM20D1"/>
    <property type="match status" value="1"/>
</dbReference>
<dbReference type="Pfam" id="PF01546">
    <property type="entry name" value="Peptidase_M20"/>
    <property type="match status" value="1"/>
</dbReference>
<feature type="domain" description="Peptidase M20 dimerisation" evidence="6">
    <location>
        <begin position="242"/>
        <end position="385"/>
    </location>
</feature>
<gene>
    <name evidence="7" type="ORF">EYS42_07805</name>
</gene>
<dbReference type="Gene3D" id="3.30.70.360">
    <property type="match status" value="1"/>
</dbReference>
<name>A0A4Q9H254_9BURK</name>
<dbReference type="NCBIfam" id="NF006113">
    <property type="entry name" value="PRK08262.1-4"/>
    <property type="match status" value="1"/>
</dbReference>
<evidence type="ECO:0000256" key="4">
    <source>
        <dbReference type="ARBA" id="ARBA00022801"/>
    </source>
</evidence>
<comment type="caution">
    <text evidence="7">The sequence shown here is derived from an EMBL/GenBank/DDBJ whole genome shotgun (WGS) entry which is preliminary data.</text>
</comment>
<keyword evidence="2" id="KW-0645">Protease</keyword>
<dbReference type="Gene3D" id="1.10.150.900">
    <property type="match status" value="1"/>
</dbReference>
<dbReference type="SUPFAM" id="SSF55031">
    <property type="entry name" value="Bacterial exopeptidase dimerisation domain"/>
    <property type="match status" value="1"/>
</dbReference>
<dbReference type="InterPro" id="IPR002933">
    <property type="entry name" value="Peptidase_M20"/>
</dbReference>
<sequence>MSRAWLLSGAAAAVVVTVGLGLSMAWQTQQLRQKLPPVVQPRPGAVVDQAAAAARLSAVLRLQTVWTEDDQFGTEFQALHDTLAAQFPRVHTQLKRQVMGRHTLVYTWPGLDPQAAPIAFMAHQDVIPVAPQTESRWTHPPFAGVIEEGQVWGRGAWDNKGNLMAMLEAVEMLLASGHRPRETMYLIFGDDAEAEGQGGARQVAQWMKDEGIRLRFLLDQGSMITQGMVPGVGRPLAMVGMAEKGQMTLRLTAQARPGQASMPPTRSTIGVLGEAVNRLEQEPAPARLHGLPREMLETLVPHAQGLLPWVFGNLWLTEPLVLHSMASHPATRAMTRTTAVATMLQAGERSNALAAEASALVNVRLQPGDRVSDVEAHARRLLANLPVSIERLPNATEASTVSSTQTASFRALSRTLRELHPDVVVAPGLLVGYTDSRHFLEVADSIYRFSPLRATPADLDRLHGTNERIAVRNHVELIQFYERFMQHSSAARP</sequence>
<proteinExistence type="inferred from homology"/>
<dbReference type="OrthoDB" id="3665926at2"/>
<dbReference type="Gene3D" id="3.40.630.10">
    <property type="entry name" value="Zn peptidases"/>
    <property type="match status" value="1"/>
</dbReference>
<dbReference type="EMBL" id="SIXI01000003">
    <property type="protein sequence ID" value="TBO31147.1"/>
    <property type="molecule type" value="Genomic_DNA"/>
</dbReference>
<organism evidence="7 8">
    <name type="scientific">Aquabacterium lacunae</name>
    <dbReference type="NCBI Taxonomy" id="2528630"/>
    <lineage>
        <taxon>Bacteria</taxon>
        <taxon>Pseudomonadati</taxon>
        <taxon>Pseudomonadota</taxon>
        <taxon>Betaproteobacteria</taxon>
        <taxon>Burkholderiales</taxon>
        <taxon>Aquabacterium</taxon>
    </lineage>
</organism>
<dbReference type="InterPro" id="IPR011650">
    <property type="entry name" value="Peptidase_M20_dimer"/>
</dbReference>
<evidence type="ECO:0000313" key="7">
    <source>
        <dbReference type="EMBL" id="TBO31147.1"/>
    </source>
</evidence>
<dbReference type="Pfam" id="PF07687">
    <property type="entry name" value="M20_dimer"/>
    <property type="match status" value="1"/>
</dbReference>
<dbReference type="SUPFAM" id="SSF53187">
    <property type="entry name" value="Zn-dependent exopeptidases"/>
    <property type="match status" value="1"/>
</dbReference>
<keyword evidence="3" id="KW-0479">Metal-binding</keyword>
<evidence type="ECO:0000256" key="1">
    <source>
        <dbReference type="ARBA" id="ARBA00006247"/>
    </source>
</evidence>
<evidence type="ECO:0000256" key="5">
    <source>
        <dbReference type="ARBA" id="ARBA00022833"/>
    </source>
</evidence>
<dbReference type="GO" id="GO:0046872">
    <property type="term" value="F:metal ion binding"/>
    <property type="evidence" value="ECO:0007669"/>
    <property type="project" value="UniProtKB-KW"/>
</dbReference>
<dbReference type="GO" id="GO:0006508">
    <property type="term" value="P:proteolysis"/>
    <property type="evidence" value="ECO:0007669"/>
    <property type="project" value="UniProtKB-KW"/>
</dbReference>
<dbReference type="AlphaFoldDB" id="A0A4Q9H254"/>